<name>A0A6M3M6M0_9ZZZZ</name>
<evidence type="ECO:0000313" key="1">
    <source>
        <dbReference type="EMBL" id="QJB00459.1"/>
    </source>
</evidence>
<sequence length="80" mass="8542">MDKFADIDRIVCALKKVPAKSLLIIELANIIPIVCGQPDIQVLKAKQKEIQLAATEAKAYGGATLHAVSALSRVKSLGED</sequence>
<protein>
    <submittedName>
        <fullName evidence="1">Uncharacterized protein</fullName>
    </submittedName>
</protein>
<organism evidence="1">
    <name type="scientific">viral metagenome</name>
    <dbReference type="NCBI Taxonomy" id="1070528"/>
    <lineage>
        <taxon>unclassified sequences</taxon>
        <taxon>metagenomes</taxon>
        <taxon>organismal metagenomes</taxon>
    </lineage>
</organism>
<reference evidence="1" key="1">
    <citation type="submission" date="2020-03" db="EMBL/GenBank/DDBJ databases">
        <title>The deep terrestrial virosphere.</title>
        <authorList>
            <person name="Holmfeldt K."/>
            <person name="Nilsson E."/>
            <person name="Simone D."/>
            <person name="Lopez-Fernandez M."/>
            <person name="Wu X."/>
            <person name="de Brujin I."/>
            <person name="Lundin D."/>
            <person name="Andersson A."/>
            <person name="Bertilsson S."/>
            <person name="Dopson M."/>
        </authorList>
    </citation>
    <scope>NUCLEOTIDE SEQUENCE</scope>
    <source>
        <strain evidence="1">MM171A00439</strain>
    </source>
</reference>
<proteinExistence type="predicted"/>
<gene>
    <name evidence="1" type="ORF">MM171A00439_0011</name>
</gene>
<dbReference type="AlphaFoldDB" id="A0A6M3M6M0"/>
<dbReference type="EMBL" id="MT143694">
    <property type="protein sequence ID" value="QJB00459.1"/>
    <property type="molecule type" value="Genomic_DNA"/>
</dbReference>
<accession>A0A6M3M6M0</accession>